<dbReference type="Pfam" id="PF20142">
    <property type="entry name" value="Scaffold"/>
    <property type="match status" value="1"/>
</dbReference>
<evidence type="ECO:0000256" key="3">
    <source>
        <dbReference type="ARBA" id="ARBA00022679"/>
    </source>
</evidence>
<gene>
    <name evidence="10" type="ORF">DVR09_04240</name>
</gene>
<dbReference type="InterPro" id="IPR038063">
    <property type="entry name" value="Transpep_catalytic_dom"/>
</dbReference>
<feature type="active site" description="Nucleophile" evidence="7">
    <location>
        <position position="365"/>
    </location>
</feature>
<evidence type="ECO:0000259" key="9">
    <source>
        <dbReference type="PROSITE" id="PS52029"/>
    </source>
</evidence>
<dbReference type="InterPro" id="IPR052905">
    <property type="entry name" value="LD-transpeptidase_YkuD-like"/>
</dbReference>
<evidence type="ECO:0000256" key="5">
    <source>
        <dbReference type="ARBA" id="ARBA00022984"/>
    </source>
</evidence>
<dbReference type="RefSeq" id="WP_115415832.1">
    <property type="nucleotide sequence ID" value="NZ_CP031357.1"/>
</dbReference>
<keyword evidence="8" id="KW-0732">Signal</keyword>
<dbReference type="InterPro" id="IPR045380">
    <property type="entry name" value="LD_TPept_scaffold_dom"/>
</dbReference>
<evidence type="ECO:0000313" key="10">
    <source>
        <dbReference type="EMBL" id="AXK41645.1"/>
    </source>
</evidence>
<evidence type="ECO:0000313" key="11">
    <source>
        <dbReference type="Proteomes" id="UP000254508"/>
    </source>
</evidence>
<name>A0A345YCJ3_9SPHN</name>
<dbReference type="OrthoDB" id="9778545at2"/>
<dbReference type="Pfam" id="PF03734">
    <property type="entry name" value="YkuD"/>
    <property type="match status" value="1"/>
</dbReference>
<dbReference type="CDD" id="cd16913">
    <property type="entry name" value="YkuD_like"/>
    <property type="match status" value="1"/>
</dbReference>
<sequence>MTRFRLIIGTAMGAALCATSVLAQDSAPENLLPPEPEKVTEELPDYTADAPRPAAQPSVDESFDDIRMERGEIVQQLPVLVREWSIAQARDLLAFIPTVEAEGLVPSDYRPAELRMAIDSGEGAALNEMASEIFVWLVEDLRDGRTPMDARRQWFVVDPDPDVLPSHRLLEAAVESGDIAGTLTALNPVSPDYARLKEELAVTTDPAKRKLIRANMDRWRWLARDLGKQYLLANVPEYQLRLTVNDKIIKHYRVVVGKPGRTATPQLAEMVEAVIFNPTWTVPQSIVKGEGLGAKVLNNPGWARANGYKATKGANGWITVVQQPGPGNSLGLMKLDMPNPHAIFFHDTPAKALFARDNRALSHGCIRVQGARELAMTMAMLGNADSREDLPVIQQEVSEITASRKYTRYPMEKQWPAYITYFTYGVDVNGELRRFDDIYGRDAPVLAALDAPRQRERARETSEEVIEIVDDLQTS</sequence>
<proteinExistence type="inferred from homology"/>
<evidence type="ECO:0000256" key="2">
    <source>
        <dbReference type="ARBA" id="ARBA00005992"/>
    </source>
</evidence>
<dbReference type="Gene3D" id="2.40.440.10">
    <property type="entry name" value="L,D-transpeptidase catalytic domain-like"/>
    <property type="match status" value="1"/>
</dbReference>
<comment type="similarity">
    <text evidence="2">Belongs to the YkuD family.</text>
</comment>
<dbReference type="EMBL" id="CP031357">
    <property type="protein sequence ID" value="AXK41645.1"/>
    <property type="molecule type" value="Genomic_DNA"/>
</dbReference>
<keyword evidence="11" id="KW-1185">Reference proteome</keyword>
<feature type="domain" description="L,D-TPase catalytic" evidence="9">
    <location>
        <begin position="229"/>
        <end position="393"/>
    </location>
</feature>
<evidence type="ECO:0000256" key="6">
    <source>
        <dbReference type="ARBA" id="ARBA00023316"/>
    </source>
</evidence>
<evidence type="ECO:0000256" key="8">
    <source>
        <dbReference type="SAM" id="SignalP"/>
    </source>
</evidence>
<dbReference type="GO" id="GO:0004180">
    <property type="term" value="F:carboxypeptidase activity"/>
    <property type="evidence" value="ECO:0007669"/>
    <property type="project" value="UniProtKB-ARBA"/>
</dbReference>
<evidence type="ECO:0000256" key="7">
    <source>
        <dbReference type="PROSITE-ProRule" id="PRU01373"/>
    </source>
</evidence>
<dbReference type="PANTHER" id="PTHR41533:SF2">
    <property type="entry name" value="BLR7131 PROTEIN"/>
    <property type="match status" value="1"/>
</dbReference>
<dbReference type="InterPro" id="IPR005490">
    <property type="entry name" value="LD_TPept_cat_dom"/>
</dbReference>
<keyword evidence="3" id="KW-0808">Transferase</keyword>
<dbReference type="AlphaFoldDB" id="A0A345YCJ3"/>
<dbReference type="KEGG" id="err:DVR09_04240"/>
<feature type="active site" description="Proton donor/acceptor" evidence="7">
    <location>
        <position position="346"/>
    </location>
</feature>
<dbReference type="SUPFAM" id="SSF141523">
    <property type="entry name" value="L,D-transpeptidase catalytic domain-like"/>
    <property type="match status" value="1"/>
</dbReference>
<evidence type="ECO:0000256" key="4">
    <source>
        <dbReference type="ARBA" id="ARBA00022960"/>
    </source>
</evidence>
<reference evidence="11" key="1">
    <citation type="submission" date="2018-07" db="EMBL/GenBank/DDBJ databases">
        <title>Genome sequence of Erythrobacter strain YH-07, an antagonistic bacterium isolated from Yellow Sea.</title>
        <authorList>
            <person name="Tang T."/>
            <person name="Liu Q."/>
            <person name="Sun X."/>
        </authorList>
    </citation>
    <scope>NUCLEOTIDE SEQUENCE [LARGE SCALE GENOMIC DNA]</scope>
    <source>
        <strain evidence="11">YH-07</strain>
    </source>
</reference>
<protein>
    <submittedName>
        <fullName evidence="10">L,D-transpeptidase</fullName>
    </submittedName>
</protein>
<comment type="pathway">
    <text evidence="1 7">Cell wall biogenesis; peptidoglycan biosynthesis.</text>
</comment>
<evidence type="ECO:0000256" key="1">
    <source>
        <dbReference type="ARBA" id="ARBA00004752"/>
    </source>
</evidence>
<feature type="chain" id="PRO_5016931148" evidence="8">
    <location>
        <begin position="24"/>
        <end position="475"/>
    </location>
</feature>
<dbReference type="PANTHER" id="PTHR41533">
    <property type="entry name" value="L,D-TRANSPEPTIDASE HI_1667-RELATED"/>
    <property type="match status" value="1"/>
</dbReference>
<dbReference type="GO" id="GO:0009252">
    <property type="term" value="P:peptidoglycan biosynthetic process"/>
    <property type="evidence" value="ECO:0007669"/>
    <property type="project" value="UniProtKB-UniPathway"/>
</dbReference>
<keyword evidence="6 7" id="KW-0961">Cell wall biogenesis/degradation</keyword>
<dbReference type="PROSITE" id="PS52029">
    <property type="entry name" value="LD_TPASE"/>
    <property type="match status" value="1"/>
</dbReference>
<feature type="signal peptide" evidence="8">
    <location>
        <begin position="1"/>
        <end position="23"/>
    </location>
</feature>
<dbReference type="GO" id="GO:0071555">
    <property type="term" value="P:cell wall organization"/>
    <property type="evidence" value="ECO:0007669"/>
    <property type="project" value="UniProtKB-UniRule"/>
</dbReference>
<dbReference type="Proteomes" id="UP000254508">
    <property type="component" value="Chromosome"/>
</dbReference>
<accession>A0A345YCJ3</accession>
<organism evidence="10 11">
    <name type="scientific">Erythrobacter aureus</name>
    <dbReference type="NCBI Taxonomy" id="2182384"/>
    <lineage>
        <taxon>Bacteria</taxon>
        <taxon>Pseudomonadati</taxon>
        <taxon>Pseudomonadota</taxon>
        <taxon>Alphaproteobacteria</taxon>
        <taxon>Sphingomonadales</taxon>
        <taxon>Erythrobacteraceae</taxon>
        <taxon>Erythrobacter/Porphyrobacter group</taxon>
        <taxon>Erythrobacter</taxon>
    </lineage>
</organism>
<dbReference type="GO" id="GO:0016740">
    <property type="term" value="F:transferase activity"/>
    <property type="evidence" value="ECO:0007669"/>
    <property type="project" value="UniProtKB-KW"/>
</dbReference>
<dbReference type="UniPathway" id="UPA00219"/>
<keyword evidence="5 7" id="KW-0573">Peptidoglycan synthesis</keyword>
<keyword evidence="4 7" id="KW-0133">Cell shape</keyword>
<dbReference type="GO" id="GO:0008360">
    <property type="term" value="P:regulation of cell shape"/>
    <property type="evidence" value="ECO:0007669"/>
    <property type="project" value="UniProtKB-UniRule"/>
</dbReference>